<dbReference type="CDD" id="cd05237">
    <property type="entry name" value="UDP_invert_4-6DH_SDR_e"/>
    <property type="match status" value="1"/>
</dbReference>
<dbReference type="InterPro" id="IPR003869">
    <property type="entry name" value="Polysac_CapD-like"/>
</dbReference>
<evidence type="ECO:0000259" key="3">
    <source>
        <dbReference type="Pfam" id="PF02719"/>
    </source>
</evidence>
<dbReference type="RefSeq" id="WP_345031589.1">
    <property type="nucleotide sequence ID" value="NZ_BAABEY010000032.1"/>
</dbReference>
<keyword evidence="5" id="KW-1185">Reference proteome</keyword>
<feature type="transmembrane region" description="Helical" evidence="2">
    <location>
        <begin position="116"/>
        <end position="136"/>
    </location>
</feature>
<comment type="caution">
    <text evidence="4">The sequence shown here is derived from an EMBL/GenBank/DDBJ whole genome shotgun (WGS) entry which is preliminary data.</text>
</comment>
<evidence type="ECO:0000256" key="1">
    <source>
        <dbReference type="ARBA" id="ARBA00007430"/>
    </source>
</evidence>
<name>A0ABP8M6D7_9BACT</name>
<dbReference type="InterPro" id="IPR029063">
    <property type="entry name" value="SAM-dependent_MTases_sf"/>
</dbReference>
<dbReference type="SUPFAM" id="SSF51735">
    <property type="entry name" value="NAD(P)-binding Rossmann-fold domains"/>
    <property type="match status" value="1"/>
</dbReference>
<keyword evidence="2" id="KW-0472">Membrane</keyword>
<comment type="similarity">
    <text evidence="1">Belongs to the polysaccharide synthase family.</text>
</comment>
<dbReference type="Gene3D" id="3.40.50.720">
    <property type="entry name" value="NAD(P)-binding Rossmann-like Domain"/>
    <property type="match status" value="2"/>
</dbReference>
<dbReference type="InterPro" id="IPR051203">
    <property type="entry name" value="Polysaccharide_Synthase-Rel"/>
</dbReference>
<feature type="transmembrane region" description="Helical" evidence="2">
    <location>
        <begin position="12"/>
        <end position="32"/>
    </location>
</feature>
<feature type="transmembrane region" description="Helical" evidence="2">
    <location>
        <begin position="52"/>
        <end position="74"/>
    </location>
</feature>
<evidence type="ECO:0000313" key="4">
    <source>
        <dbReference type="EMBL" id="GAA4444611.1"/>
    </source>
</evidence>
<dbReference type="SUPFAM" id="SSF53335">
    <property type="entry name" value="S-adenosyl-L-methionine-dependent methyltransferases"/>
    <property type="match status" value="1"/>
</dbReference>
<dbReference type="Pfam" id="PF02719">
    <property type="entry name" value="Polysacc_synt_2"/>
    <property type="match status" value="1"/>
</dbReference>
<reference evidence="5" key="1">
    <citation type="journal article" date="2019" name="Int. J. Syst. Evol. Microbiol.">
        <title>The Global Catalogue of Microorganisms (GCM) 10K type strain sequencing project: providing services to taxonomists for standard genome sequencing and annotation.</title>
        <authorList>
            <consortium name="The Broad Institute Genomics Platform"/>
            <consortium name="The Broad Institute Genome Sequencing Center for Infectious Disease"/>
            <person name="Wu L."/>
            <person name="Ma J."/>
        </authorList>
    </citation>
    <scope>NUCLEOTIDE SEQUENCE [LARGE SCALE GENOMIC DNA]</scope>
    <source>
        <strain evidence="5">JCM 31920</strain>
    </source>
</reference>
<proteinExistence type="inferred from homology"/>
<dbReference type="PANTHER" id="PTHR43318:SF1">
    <property type="entry name" value="POLYSACCHARIDE BIOSYNTHESIS PROTEIN EPSC-RELATED"/>
    <property type="match status" value="1"/>
</dbReference>
<dbReference type="EMBL" id="BAABEY010000032">
    <property type="protein sequence ID" value="GAA4444611.1"/>
    <property type="molecule type" value="Genomic_DNA"/>
</dbReference>
<accession>A0ABP8M6D7</accession>
<gene>
    <name evidence="4" type="ORF">GCM10023091_35090</name>
</gene>
<dbReference type="Proteomes" id="UP001501508">
    <property type="component" value="Unassembled WGS sequence"/>
</dbReference>
<feature type="transmembrane region" description="Helical" evidence="2">
    <location>
        <begin position="86"/>
        <end position="104"/>
    </location>
</feature>
<protein>
    <submittedName>
        <fullName evidence="4">Nucleoside-diphosphate sugar epimerase/dehydratase</fullName>
    </submittedName>
</protein>
<keyword evidence="2" id="KW-1133">Transmembrane helix</keyword>
<dbReference type="PANTHER" id="PTHR43318">
    <property type="entry name" value="UDP-N-ACETYLGLUCOSAMINE 4,6-DEHYDRATASE"/>
    <property type="match status" value="1"/>
</dbReference>
<keyword evidence="2" id="KW-0812">Transmembrane</keyword>
<evidence type="ECO:0000313" key="5">
    <source>
        <dbReference type="Proteomes" id="UP001501508"/>
    </source>
</evidence>
<evidence type="ECO:0000256" key="2">
    <source>
        <dbReference type="SAM" id="Phobius"/>
    </source>
</evidence>
<sequence>MKSFFNRFHNQFLSRWVVLLMDVFIVTFAFMLSTVIRFNFELDYIDPALFKYHLVLVVAVKMVFFVILRTHAGIVRHTNLLDARNIVNASLLSVVTLFLLGSLGRGEVSVLDIPHSILVIDLFVSVFAMLGSRVLVKDIFRSLSLNWKPRKKVVIYGAGRLGIATKNALSGNLGTPYKVLFFVDDNPQKKGMSIEGINVYDRLQAKQVIQEAGFKDVELIFAIQSITTAQKNEITEEFMSLGMALRIVPPVEQWINGQLNASQIADVSIEDLLERPAISIRNDEVRSFLHKKRIMVTGAAGSIGSEIARQVIGFRPQELILVDQAESPLYDLESELVRLGICEGNDCLKIEVENITSRGSMRKVFARYRPEVVFHAAAYKHVPLMENNPNKALEVNVFGTRLMADLSVEFGVGRFVFISTDKAVNPTNVMGASKRLAEMYVQSLNTVKGVKTRFITTRFGNVLGSNGSVIPLFKRQIAAGGPVTVTHPEIIRYFMTIPEACQLVLEAGTMGEGGEIFVFDMGVPVKIIDLAHKMIRLSGKEPYTQIPISFTGLRPGEKLYEELLSDEESTLPTHHPKIMVARMKPSVYYEVKQEMDRVSATLSGMSQEEVVQFLKFMVPEYISKNSPYEKLDHVEL</sequence>
<dbReference type="InterPro" id="IPR036291">
    <property type="entry name" value="NAD(P)-bd_dom_sf"/>
</dbReference>
<organism evidence="4 5">
    <name type="scientific">Ravibacter arvi</name>
    <dbReference type="NCBI Taxonomy" id="2051041"/>
    <lineage>
        <taxon>Bacteria</taxon>
        <taxon>Pseudomonadati</taxon>
        <taxon>Bacteroidota</taxon>
        <taxon>Cytophagia</taxon>
        <taxon>Cytophagales</taxon>
        <taxon>Spirosomataceae</taxon>
        <taxon>Ravibacter</taxon>
    </lineage>
</organism>
<feature type="domain" description="Polysaccharide biosynthesis protein CapD-like" evidence="3">
    <location>
        <begin position="294"/>
        <end position="581"/>
    </location>
</feature>